<sequence length="169" mass="19094">MDKERAQQLATEETLRQTQALLDTTAGQQNPAPAPASNPMVFVGHIGLHSITYPKCFPTNTRKVVFAVLFMKDYAATWSQPYLDKVFNGETVVLNEFLNDFKSSFFDHNHRHCAEVALQNLHHSGTVSAYTQDFNQHTHTMGWANTPLMSLYQHSLKENIQLAVVMSNI</sequence>
<organism evidence="2 3">
    <name type="scientific">Puccinia sorghi</name>
    <dbReference type="NCBI Taxonomy" id="27349"/>
    <lineage>
        <taxon>Eukaryota</taxon>
        <taxon>Fungi</taxon>
        <taxon>Dikarya</taxon>
        <taxon>Basidiomycota</taxon>
        <taxon>Pucciniomycotina</taxon>
        <taxon>Pucciniomycetes</taxon>
        <taxon>Pucciniales</taxon>
        <taxon>Pucciniaceae</taxon>
        <taxon>Puccinia</taxon>
    </lineage>
</organism>
<accession>A0A0L6VRU8</accession>
<dbReference type="AlphaFoldDB" id="A0A0L6VRU8"/>
<name>A0A0L6VRU8_9BASI</name>
<feature type="non-terminal residue" evidence="2">
    <location>
        <position position="169"/>
    </location>
</feature>
<evidence type="ECO:0000259" key="1">
    <source>
        <dbReference type="Pfam" id="PF03732"/>
    </source>
</evidence>
<evidence type="ECO:0000313" key="2">
    <source>
        <dbReference type="EMBL" id="KNZ63342.1"/>
    </source>
</evidence>
<protein>
    <recommendedName>
        <fullName evidence="1">Retrotransposon gag domain-containing protein</fullName>
    </recommendedName>
</protein>
<reference evidence="2 3" key="1">
    <citation type="submission" date="2015-08" db="EMBL/GenBank/DDBJ databases">
        <title>Next Generation Sequencing and Analysis of the Genome of Puccinia sorghi L Schw, the Causal Agent of Maize Common Rust.</title>
        <authorList>
            <person name="Rochi L."/>
            <person name="Burguener G."/>
            <person name="Darino M."/>
            <person name="Turjanski A."/>
            <person name="Kreff E."/>
            <person name="Dieguez M.J."/>
            <person name="Sacco F."/>
        </authorList>
    </citation>
    <scope>NUCLEOTIDE SEQUENCE [LARGE SCALE GENOMIC DNA]</scope>
    <source>
        <strain evidence="2 3">RO10H11247</strain>
    </source>
</reference>
<dbReference type="InterPro" id="IPR005162">
    <property type="entry name" value="Retrotrans_gag_dom"/>
</dbReference>
<dbReference type="EMBL" id="LAVV01001751">
    <property type="protein sequence ID" value="KNZ63342.1"/>
    <property type="molecule type" value="Genomic_DNA"/>
</dbReference>
<evidence type="ECO:0000313" key="3">
    <source>
        <dbReference type="Proteomes" id="UP000037035"/>
    </source>
</evidence>
<comment type="caution">
    <text evidence="2">The sequence shown here is derived from an EMBL/GenBank/DDBJ whole genome shotgun (WGS) entry which is preliminary data.</text>
</comment>
<feature type="domain" description="Retrotransposon gag" evidence="1">
    <location>
        <begin position="66"/>
        <end position="154"/>
    </location>
</feature>
<keyword evidence="3" id="KW-1185">Reference proteome</keyword>
<dbReference type="Proteomes" id="UP000037035">
    <property type="component" value="Unassembled WGS sequence"/>
</dbReference>
<gene>
    <name evidence="2" type="ORF">VP01_11577g1</name>
</gene>
<dbReference type="VEuPathDB" id="FungiDB:VP01_11577g1"/>
<dbReference type="Pfam" id="PF03732">
    <property type="entry name" value="Retrotrans_gag"/>
    <property type="match status" value="1"/>
</dbReference>
<proteinExistence type="predicted"/>